<dbReference type="Gene3D" id="3.40.50.1820">
    <property type="entry name" value="alpha/beta hydrolase"/>
    <property type="match status" value="1"/>
</dbReference>
<dbReference type="OrthoDB" id="199913at2759"/>
<keyword evidence="7" id="KW-1185">Reference proteome</keyword>
<comment type="caution">
    <text evidence="6">The sequence shown here is derived from an EMBL/GenBank/DDBJ whole genome shotgun (WGS) entry which is preliminary data.</text>
</comment>
<feature type="domain" description="Lipase" evidence="5">
    <location>
        <begin position="2"/>
        <end position="134"/>
    </location>
</feature>
<proteinExistence type="inferred from homology"/>
<dbReference type="VEuPathDB" id="VectorBase:LDEU004741"/>
<dbReference type="PANTHER" id="PTHR11610">
    <property type="entry name" value="LIPASE"/>
    <property type="match status" value="1"/>
</dbReference>
<dbReference type="InterPro" id="IPR000734">
    <property type="entry name" value="TAG_lipase"/>
</dbReference>
<dbReference type="GO" id="GO:0005615">
    <property type="term" value="C:extracellular space"/>
    <property type="evidence" value="ECO:0007669"/>
    <property type="project" value="TreeGrafter"/>
</dbReference>
<dbReference type="InterPro" id="IPR013818">
    <property type="entry name" value="Lipase"/>
</dbReference>
<evidence type="ECO:0000256" key="3">
    <source>
        <dbReference type="ARBA" id="ARBA00022525"/>
    </source>
</evidence>
<dbReference type="GO" id="GO:0016298">
    <property type="term" value="F:lipase activity"/>
    <property type="evidence" value="ECO:0007669"/>
    <property type="project" value="InterPro"/>
</dbReference>
<gene>
    <name evidence="6" type="ORF">B4U80_13727</name>
</gene>
<evidence type="ECO:0000313" key="7">
    <source>
        <dbReference type="Proteomes" id="UP000288716"/>
    </source>
</evidence>
<reference evidence="6 7" key="1">
    <citation type="journal article" date="2018" name="Gigascience">
        <title>Genomes of trombidid mites reveal novel predicted allergens and laterally-transferred genes associated with secondary metabolism.</title>
        <authorList>
            <person name="Dong X."/>
            <person name="Chaisiri K."/>
            <person name="Xia D."/>
            <person name="Armstrong S.D."/>
            <person name="Fang Y."/>
            <person name="Donnelly M.J."/>
            <person name="Kadowaki T."/>
            <person name="McGarry J.W."/>
            <person name="Darby A.C."/>
            <person name="Makepeace B.L."/>
        </authorList>
    </citation>
    <scope>NUCLEOTIDE SEQUENCE [LARGE SCALE GENOMIC DNA]</scope>
    <source>
        <strain evidence="6">UoL-UT</strain>
    </source>
</reference>
<dbReference type="Pfam" id="PF00151">
    <property type="entry name" value="Lipase"/>
    <property type="match status" value="1"/>
</dbReference>
<keyword evidence="3" id="KW-0964">Secreted</keyword>
<dbReference type="GO" id="GO:0016042">
    <property type="term" value="P:lipid catabolic process"/>
    <property type="evidence" value="ECO:0007669"/>
    <property type="project" value="TreeGrafter"/>
</dbReference>
<evidence type="ECO:0000256" key="4">
    <source>
        <dbReference type="RuleBase" id="RU004262"/>
    </source>
</evidence>
<dbReference type="STRING" id="299467.A0A443SIF4"/>
<comment type="subcellular location">
    <subcellularLocation>
        <location evidence="1">Secreted</location>
    </subcellularLocation>
</comment>
<protein>
    <submittedName>
        <fullName evidence="6">Triacylglycerol lipase: pancreatic-like protein</fullName>
    </submittedName>
</protein>
<evidence type="ECO:0000256" key="2">
    <source>
        <dbReference type="ARBA" id="ARBA00010701"/>
    </source>
</evidence>
<comment type="similarity">
    <text evidence="2 4">Belongs to the AB hydrolase superfamily. Lipase family.</text>
</comment>
<dbReference type="SUPFAM" id="SSF53474">
    <property type="entry name" value="alpha/beta-Hydrolases"/>
    <property type="match status" value="1"/>
</dbReference>
<dbReference type="AlphaFoldDB" id="A0A443SIF4"/>
<organism evidence="6 7">
    <name type="scientific">Leptotrombidium deliense</name>
    <dbReference type="NCBI Taxonomy" id="299467"/>
    <lineage>
        <taxon>Eukaryota</taxon>
        <taxon>Metazoa</taxon>
        <taxon>Ecdysozoa</taxon>
        <taxon>Arthropoda</taxon>
        <taxon>Chelicerata</taxon>
        <taxon>Arachnida</taxon>
        <taxon>Acari</taxon>
        <taxon>Acariformes</taxon>
        <taxon>Trombidiformes</taxon>
        <taxon>Prostigmata</taxon>
        <taxon>Anystina</taxon>
        <taxon>Parasitengona</taxon>
        <taxon>Trombiculoidea</taxon>
        <taxon>Trombiculidae</taxon>
        <taxon>Leptotrombidium</taxon>
    </lineage>
</organism>
<evidence type="ECO:0000313" key="6">
    <source>
        <dbReference type="EMBL" id="RWS27299.1"/>
    </source>
</evidence>
<dbReference type="PANTHER" id="PTHR11610:SF173">
    <property type="entry name" value="LIPASE DOMAIN-CONTAINING PROTEIN-RELATED"/>
    <property type="match status" value="1"/>
</dbReference>
<dbReference type="Proteomes" id="UP000288716">
    <property type="component" value="Unassembled WGS sequence"/>
</dbReference>
<sequence>MVRVVHTDAGHRGTVSNNAHIDIYPDGGSKAPSCLTKCIPYIYDLIPWDDCNHSRVEYLTSIDYQKFGVCQPVAYECENYASFLRGKCGNYENNSFQSYAFDFQLSSLLPVPVTEDVSKKNRQFYVKTSAEAPFCVHHYQIRLKSREHLVCNSLRISLLSKNYRVSVKVAKTDQTSMTALLTLDWKTLNNPVRFVSAIISNCASNCSNQIDLVLVDYMSNINKGSANTSHFEIIDKYLN</sequence>
<dbReference type="EMBL" id="NCKV01002119">
    <property type="protein sequence ID" value="RWS27299.1"/>
    <property type="molecule type" value="Genomic_DNA"/>
</dbReference>
<evidence type="ECO:0000256" key="1">
    <source>
        <dbReference type="ARBA" id="ARBA00004613"/>
    </source>
</evidence>
<accession>A0A443SIF4</accession>
<name>A0A443SIF4_9ACAR</name>
<dbReference type="InterPro" id="IPR029058">
    <property type="entry name" value="AB_hydrolase_fold"/>
</dbReference>
<evidence type="ECO:0000259" key="5">
    <source>
        <dbReference type="Pfam" id="PF00151"/>
    </source>
</evidence>